<comment type="caution">
    <text evidence="2">The sequence shown here is derived from an EMBL/GenBank/DDBJ whole genome shotgun (WGS) entry which is preliminary data.</text>
</comment>
<dbReference type="InterPro" id="IPR036412">
    <property type="entry name" value="HAD-like_sf"/>
</dbReference>
<accession>A0A699ZAZ9</accession>
<dbReference type="CDD" id="cd07505">
    <property type="entry name" value="HAD_BPGM-like"/>
    <property type="match status" value="1"/>
</dbReference>
<dbReference type="Pfam" id="PF13419">
    <property type="entry name" value="HAD_2"/>
    <property type="match status" value="1"/>
</dbReference>
<dbReference type="SFLD" id="SFLDS00003">
    <property type="entry name" value="Haloacid_Dehalogenase"/>
    <property type="match status" value="1"/>
</dbReference>
<gene>
    <name evidence="2" type="ORF">HaLaN_16265</name>
</gene>
<evidence type="ECO:0000256" key="1">
    <source>
        <dbReference type="SAM" id="MobiDB-lite"/>
    </source>
</evidence>
<dbReference type="InterPro" id="IPR041492">
    <property type="entry name" value="HAD_2"/>
</dbReference>
<dbReference type="SFLD" id="SFLDG01129">
    <property type="entry name" value="C1.5:_HAD__Beta-PGM__Phosphata"/>
    <property type="match status" value="1"/>
</dbReference>
<reference evidence="2 3" key="1">
    <citation type="submission" date="2020-02" db="EMBL/GenBank/DDBJ databases">
        <title>Draft genome sequence of Haematococcus lacustris strain NIES-144.</title>
        <authorList>
            <person name="Morimoto D."/>
            <person name="Nakagawa S."/>
            <person name="Yoshida T."/>
            <person name="Sawayama S."/>
        </authorList>
    </citation>
    <scope>NUCLEOTIDE SEQUENCE [LARGE SCALE GENOMIC DNA]</scope>
    <source>
        <strain evidence="2 3">NIES-144</strain>
    </source>
</reference>
<dbReference type="PANTHER" id="PTHR43481:SF4">
    <property type="entry name" value="GLYCEROL-1-PHOSPHATE PHOSPHOHYDROLASE 1-RELATED"/>
    <property type="match status" value="1"/>
</dbReference>
<dbReference type="AlphaFoldDB" id="A0A699ZAZ9"/>
<dbReference type="SUPFAM" id="SSF56784">
    <property type="entry name" value="HAD-like"/>
    <property type="match status" value="1"/>
</dbReference>
<evidence type="ECO:0000313" key="2">
    <source>
        <dbReference type="EMBL" id="GFH19331.1"/>
    </source>
</evidence>
<dbReference type="Proteomes" id="UP000485058">
    <property type="component" value="Unassembled WGS sequence"/>
</dbReference>
<dbReference type="EMBL" id="BLLF01001444">
    <property type="protein sequence ID" value="GFH19331.1"/>
    <property type="molecule type" value="Genomic_DNA"/>
</dbReference>
<sequence length="208" mass="22575">MPAENLNHPDAPDISTLLPTEVKGAIWDMDGTLFASNEHRVKSWGKACKEFGLEIDSNKYMAETGRAGKEIVAILCKEQGVELSEDQVKELVAKESSIFKEEGMDKSRPIPVVMQLLEEAKRRGLKMAVASGGEKGTVMEALDKFGLNDTFDTIVTSHDVENSKPAPDAVMGIEAAKKANIGTIIDVTTLPGHPDKNKQPGSVKMPEQ</sequence>
<organism evidence="2 3">
    <name type="scientific">Haematococcus lacustris</name>
    <name type="common">Green alga</name>
    <name type="synonym">Haematococcus pluvialis</name>
    <dbReference type="NCBI Taxonomy" id="44745"/>
    <lineage>
        <taxon>Eukaryota</taxon>
        <taxon>Viridiplantae</taxon>
        <taxon>Chlorophyta</taxon>
        <taxon>core chlorophytes</taxon>
        <taxon>Chlorophyceae</taxon>
        <taxon>CS clade</taxon>
        <taxon>Chlamydomonadales</taxon>
        <taxon>Haematococcaceae</taxon>
        <taxon>Haematococcus</taxon>
    </lineage>
</organism>
<dbReference type="InterPro" id="IPR051806">
    <property type="entry name" value="HAD-like_SPP"/>
</dbReference>
<protein>
    <submittedName>
        <fullName evidence="2">Uncharacterized protein</fullName>
    </submittedName>
</protein>
<proteinExistence type="predicted"/>
<name>A0A699ZAZ9_HAELA</name>
<feature type="region of interest" description="Disordered" evidence="1">
    <location>
        <begin position="187"/>
        <end position="208"/>
    </location>
</feature>
<dbReference type="GO" id="GO:0050308">
    <property type="term" value="F:sugar-phosphatase activity"/>
    <property type="evidence" value="ECO:0007669"/>
    <property type="project" value="TreeGrafter"/>
</dbReference>
<evidence type="ECO:0000313" key="3">
    <source>
        <dbReference type="Proteomes" id="UP000485058"/>
    </source>
</evidence>
<dbReference type="InterPro" id="IPR023198">
    <property type="entry name" value="PGP-like_dom2"/>
</dbReference>
<dbReference type="PANTHER" id="PTHR43481">
    <property type="entry name" value="FRUCTOSE-1-PHOSPHATE PHOSPHATASE"/>
    <property type="match status" value="1"/>
</dbReference>
<keyword evidence="3" id="KW-1185">Reference proteome</keyword>
<dbReference type="InterPro" id="IPR023214">
    <property type="entry name" value="HAD_sf"/>
</dbReference>
<dbReference type="Gene3D" id="1.10.150.240">
    <property type="entry name" value="Putative phosphatase, domain 2"/>
    <property type="match status" value="1"/>
</dbReference>
<dbReference type="InterPro" id="IPR006439">
    <property type="entry name" value="HAD-SF_hydro_IA"/>
</dbReference>
<dbReference type="PRINTS" id="PR00413">
    <property type="entry name" value="HADHALOGNASE"/>
</dbReference>
<dbReference type="Gene3D" id="3.40.50.1000">
    <property type="entry name" value="HAD superfamily/HAD-like"/>
    <property type="match status" value="1"/>
</dbReference>